<proteinExistence type="predicted"/>
<feature type="domain" description="Histidine kinase" evidence="5">
    <location>
        <begin position="54"/>
        <end position="260"/>
    </location>
</feature>
<dbReference type="EC" id="2.7.13.3" evidence="2"/>
<reference evidence="6 7" key="1">
    <citation type="submission" date="2018-07" db="EMBL/GenBank/DDBJ databases">
        <title>Leeuwenhoekiella genomics.</title>
        <authorList>
            <person name="Tahon G."/>
            <person name="Willems A."/>
        </authorList>
    </citation>
    <scope>NUCLEOTIDE SEQUENCE [LARGE SCALE GENOMIC DNA]</scope>
    <source>
        <strain evidence="6 7">LMG 1345</strain>
    </source>
</reference>
<evidence type="ECO:0000313" key="7">
    <source>
        <dbReference type="Proteomes" id="UP000290608"/>
    </source>
</evidence>
<protein>
    <recommendedName>
        <fullName evidence="2">histidine kinase</fullName>
        <ecNumber evidence="2">2.7.13.3</ecNumber>
    </recommendedName>
</protein>
<evidence type="ECO:0000256" key="3">
    <source>
        <dbReference type="ARBA" id="ARBA00022679"/>
    </source>
</evidence>
<name>A0A4Q0PIK2_9FLAO</name>
<gene>
    <name evidence="6" type="ORF">DSL99_3197</name>
</gene>
<evidence type="ECO:0000256" key="1">
    <source>
        <dbReference type="ARBA" id="ARBA00000085"/>
    </source>
</evidence>
<evidence type="ECO:0000256" key="4">
    <source>
        <dbReference type="ARBA" id="ARBA00022777"/>
    </source>
</evidence>
<comment type="caution">
    <text evidence="6">The sequence shown here is derived from an EMBL/GenBank/DDBJ whole genome shotgun (WGS) entry which is preliminary data.</text>
</comment>
<evidence type="ECO:0000259" key="5">
    <source>
        <dbReference type="PROSITE" id="PS50109"/>
    </source>
</evidence>
<dbReference type="GO" id="GO:0007234">
    <property type="term" value="P:osmosensory signaling via phosphorelay pathway"/>
    <property type="evidence" value="ECO:0007669"/>
    <property type="project" value="TreeGrafter"/>
</dbReference>
<dbReference type="Gene3D" id="3.30.565.10">
    <property type="entry name" value="Histidine kinase-like ATPase, C-terminal domain"/>
    <property type="match status" value="1"/>
</dbReference>
<dbReference type="InterPro" id="IPR036890">
    <property type="entry name" value="HATPase_C_sf"/>
</dbReference>
<organism evidence="6 7">
    <name type="scientific">Leeuwenhoekiella marinoflava</name>
    <dbReference type="NCBI Taxonomy" id="988"/>
    <lineage>
        <taxon>Bacteria</taxon>
        <taxon>Pseudomonadati</taxon>
        <taxon>Bacteroidota</taxon>
        <taxon>Flavobacteriia</taxon>
        <taxon>Flavobacteriales</taxon>
        <taxon>Flavobacteriaceae</taxon>
        <taxon>Leeuwenhoekiella</taxon>
    </lineage>
</organism>
<evidence type="ECO:0000313" key="6">
    <source>
        <dbReference type="EMBL" id="RXG26887.1"/>
    </source>
</evidence>
<dbReference type="SMART" id="SM00387">
    <property type="entry name" value="HATPase_c"/>
    <property type="match status" value="1"/>
</dbReference>
<evidence type="ECO:0000256" key="2">
    <source>
        <dbReference type="ARBA" id="ARBA00012438"/>
    </source>
</evidence>
<dbReference type="AlphaFoldDB" id="A0A4Q0PIK2"/>
<dbReference type="SUPFAM" id="SSF55874">
    <property type="entry name" value="ATPase domain of HSP90 chaperone/DNA topoisomerase II/histidine kinase"/>
    <property type="match status" value="1"/>
</dbReference>
<dbReference type="STRING" id="1122159.SAMN02745246_02400"/>
<keyword evidence="4 6" id="KW-0418">Kinase</keyword>
<sequence length="262" mass="30400">MAKRNKKYIPRKGNNPAILNRRIEKLEEELGRHGKNIDAISKSHAIHITMLSNFARHDIKNSIQSIDSIVSTNSSEEITDDHLNTIKLNLKIMRETIDNFSKLVPHSDEDKFSYNNLITAVELLNRDNFYENKISLIKEIEVNEEIYFNLPFQSVIQMINNIIINATKALTKVEKKRKIKFTVSRDNSFFKLKIFDNGEEVEKKIEHKIFEYGVSNTGGSGIGLHHAEYLCELYDGKITYHSLDDEEFTKYFCISLPLMKIE</sequence>
<dbReference type="PANTHER" id="PTHR42878">
    <property type="entry name" value="TWO-COMPONENT HISTIDINE KINASE"/>
    <property type="match status" value="1"/>
</dbReference>
<comment type="catalytic activity">
    <reaction evidence="1">
        <text>ATP + protein L-histidine = ADP + protein N-phospho-L-histidine.</text>
        <dbReference type="EC" id="2.7.13.3"/>
    </reaction>
</comment>
<dbReference type="RefSeq" id="WP_073099461.1">
    <property type="nucleotide sequence ID" value="NZ_QOVL01000018.1"/>
</dbReference>
<dbReference type="PANTHER" id="PTHR42878:SF14">
    <property type="entry name" value="OSMOLARITY TWO-COMPONENT SYSTEM PROTEIN SSK1"/>
    <property type="match status" value="1"/>
</dbReference>
<dbReference type="GO" id="GO:0000156">
    <property type="term" value="F:phosphorelay response regulator activity"/>
    <property type="evidence" value="ECO:0007669"/>
    <property type="project" value="TreeGrafter"/>
</dbReference>
<dbReference type="Pfam" id="PF02518">
    <property type="entry name" value="HATPase_c"/>
    <property type="match status" value="1"/>
</dbReference>
<dbReference type="Proteomes" id="UP000290608">
    <property type="component" value="Unassembled WGS sequence"/>
</dbReference>
<accession>A0A4Q0PIK2</accession>
<dbReference type="GO" id="GO:0004673">
    <property type="term" value="F:protein histidine kinase activity"/>
    <property type="evidence" value="ECO:0007669"/>
    <property type="project" value="UniProtKB-EC"/>
</dbReference>
<dbReference type="InterPro" id="IPR003594">
    <property type="entry name" value="HATPase_dom"/>
</dbReference>
<keyword evidence="3" id="KW-0808">Transferase</keyword>
<dbReference type="EMBL" id="QOVL01000018">
    <property type="protein sequence ID" value="RXG26887.1"/>
    <property type="molecule type" value="Genomic_DNA"/>
</dbReference>
<dbReference type="PROSITE" id="PS50109">
    <property type="entry name" value="HIS_KIN"/>
    <property type="match status" value="1"/>
</dbReference>
<dbReference type="InterPro" id="IPR050351">
    <property type="entry name" value="BphY/WalK/GraS-like"/>
</dbReference>
<dbReference type="InterPro" id="IPR005467">
    <property type="entry name" value="His_kinase_dom"/>
</dbReference>
<dbReference type="GO" id="GO:0030295">
    <property type="term" value="F:protein kinase activator activity"/>
    <property type="evidence" value="ECO:0007669"/>
    <property type="project" value="TreeGrafter"/>
</dbReference>